<protein>
    <submittedName>
        <fullName evidence="2">Uncharacterized protein</fullName>
    </submittedName>
</protein>
<evidence type="ECO:0000313" key="2">
    <source>
        <dbReference type="EMBL" id="EEH41954.2"/>
    </source>
</evidence>
<organism evidence="2 3">
    <name type="scientific">Paracoccidioides lutzii (strain ATCC MYA-826 / Pb01)</name>
    <name type="common">Paracoccidioides brasiliensis</name>
    <dbReference type="NCBI Taxonomy" id="502779"/>
    <lineage>
        <taxon>Eukaryota</taxon>
        <taxon>Fungi</taxon>
        <taxon>Dikarya</taxon>
        <taxon>Ascomycota</taxon>
        <taxon>Pezizomycotina</taxon>
        <taxon>Eurotiomycetes</taxon>
        <taxon>Eurotiomycetidae</taxon>
        <taxon>Onygenales</taxon>
        <taxon>Ajellomycetaceae</taxon>
        <taxon>Paracoccidioides</taxon>
    </lineage>
</organism>
<feature type="region of interest" description="Disordered" evidence="1">
    <location>
        <begin position="60"/>
        <end position="142"/>
    </location>
</feature>
<gene>
    <name evidence="2" type="ORF">PAAG_03875</name>
</gene>
<reference evidence="2 3" key="1">
    <citation type="journal article" date="2011" name="PLoS Genet.">
        <title>Comparative genomic analysis of human fungal pathogens causing paracoccidioidomycosis.</title>
        <authorList>
            <person name="Desjardins C.A."/>
            <person name="Champion M.D."/>
            <person name="Holder J.W."/>
            <person name="Muszewska A."/>
            <person name="Goldberg J."/>
            <person name="Bailao A.M."/>
            <person name="Brigido M.M."/>
            <person name="Ferreira M.E."/>
            <person name="Garcia A.M."/>
            <person name="Grynberg M."/>
            <person name="Gujja S."/>
            <person name="Heiman D.I."/>
            <person name="Henn M.R."/>
            <person name="Kodira C.D."/>
            <person name="Leon-Narvaez H."/>
            <person name="Longo L.V."/>
            <person name="Ma L.J."/>
            <person name="Malavazi I."/>
            <person name="Matsuo A.L."/>
            <person name="Morais F.V."/>
            <person name="Pereira M."/>
            <person name="Rodriguez-Brito S."/>
            <person name="Sakthikumar S."/>
            <person name="Salem-Izacc S.M."/>
            <person name="Sykes S.M."/>
            <person name="Teixeira M.M."/>
            <person name="Vallejo M.C."/>
            <person name="Walter M.E."/>
            <person name="Yandava C."/>
            <person name="Young S."/>
            <person name="Zeng Q."/>
            <person name="Zucker J."/>
            <person name="Felipe M.S."/>
            <person name="Goldman G.H."/>
            <person name="Haas B.J."/>
            <person name="McEwen J.G."/>
            <person name="Nino-Vega G."/>
            <person name="Puccia R."/>
            <person name="San-Blas G."/>
            <person name="Soares C.M."/>
            <person name="Birren B.W."/>
            <person name="Cuomo C.A."/>
        </authorList>
    </citation>
    <scope>NUCLEOTIDE SEQUENCE [LARGE SCALE GENOMIC DNA]</scope>
    <source>
        <strain evidence="3">ATCC MYA-826 / Pb01</strain>
    </source>
</reference>
<evidence type="ECO:0000256" key="1">
    <source>
        <dbReference type="SAM" id="MobiDB-lite"/>
    </source>
</evidence>
<dbReference type="EMBL" id="KN294000">
    <property type="protein sequence ID" value="EEH41954.2"/>
    <property type="molecule type" value="Genomic_DNA"/>
</dbReference>
<dbReference type="HOGENOM" id="CLU_1277969_0_0_1"/>
<sequence>MPSEKAEGRGEQLSYRELRYEITRDINQLARQQGSTLLQKGVIQEQGHCAVVDNNEWQIKSGGRRGAPGCDRIQQEGASEAEREGGTGGGGSKAKRLAGSLGGGRNEKGRGLAGNRLGVSQGGVGHGGQTKQRKADSPLDSPLECPKWAPNLILGVVPVRTSHPWPSGAAITSATATAKLSERIHPTSKSIILPLHPIPVFKFEKEKEEQKKQASK</sequence>
<dbReference type="AlphaFoldDB" id="C1GZD1"/>
<keyword evidence="3" id="KW-1185">Reference proteome</keyword>
<evidence type="ECO:0000313" key="3">
    <source>
        <dbReference type="Proteomes" id="UP000002059"/>
    </source>
</evidence>
<dbReference type="GeneID" id="9097482"/>
<dbReference type="RefSeq" id="XP_002794282.2">
    <property type="nucleotide sequence ID" value="XM_002794236.2"/>
</dbReference>
<dbReference type="KEGG" id="pbl:PAAG_03875"/>
<dbReference type="Proteomes" id="UP000002059">
    <property type="component" value="Partially assembled WGS sequence"/>
</dbReference>
<accession>C1GZD1</accession>
<proteinExistence type="predicted"/>
<name>C1GZD1_PARBA</name>
<dbReference type="VEuPathDB" id="FungiDB:PAAG_03875"/>